<dbReference type="InterPro" id="IPR005331">
    <property type="entry name" value="Sulfotransferase"/>
</dbReference>
<dbReference type="Proteomes" id="UP000197068">
    <property type="component" value="Unassembled WGS sequence"/>
</dbReference>
<sequence>MTVKPTDVSDFFSISYGTVNYSIYISKKYKYIYIETPKVCCSTIKRTLVSYEIAPRVINDGESVHIAATKELASIKDYDTLSELLSNDEYFKFCFVRNPYSRLLSCYLNKFTHENSHYDDWAKSIGLDANVPISFDDFVAALNKGDNLKVNGHWTPQTELLGFDVNGFKFDFIGRMDDFKTDFELVKNKIFNLQRNTTFEKDNRSSVTSAGKKVESYLTDKTTEIIQDMYKDDFDNLLYSPDPFFVKS</sequence>
<comment type="caution">
    <text evidence="8">The sequence shown here is derived from an EMBL/GenBank/DDBJ whole genome shotgun (WGS) entry which is preliminary data.</text>
</comment>
<evidence type="ECO:0000256" key="1">
    <source>
        <dbReference type="ARBA" id="ARBA00004323"/>
    </source>
</evidence>
<dbReference type="EMBL" id="BDQM01000008">
    <property type="protein sequence ID" value="GAW95730.1"/>
    <property type="molecule type" value="Genomic_DNA"/>
</dbReference>
<keyword evidence="7" id="KW-0325">Glycoprotein</keyword>
<keyword evidence="3" id="KW-0812">Transmembrane</keyword>
<evidence type="ECO:0000256" key="4">
    <source>
        <dbReference type="ARBA" id="ARBA00022989"/>
    </source>
</evidence>
<keyword evidence="6" id="KW-0472">Membrane</keyword>
<name>A0ABQ0MTQ1_9GAMM</name>
<keyword evidence="5" id="KW-0333">Golgi apparatus</keyword>
<evidence type="ECO:0000256" key="7">
    <source>
        <dbReference type="ARBA" id="ARBA00023180"/>
    </source>
</evidence>
<accession>A0ABQ0MTQ1</accession>
<keyword evidence="9" id="KW-1185">Reference proteome</keyword>
<dbReference type="InterPro" id="IPR027417">
    <property type="entry name" value="P-loop_NTPase"/>
</dbReference>
<protein>
    <recommendedName>
        <fullName evidence="10">Sulfotransferase family protein</fullName>
    </recommendedName>
</protein>
<dbReference type="SUPFAM" id="SSF52540">
    <property type="entry name" value="P-loop containing nucleoside triphosphate hydrolases"/>
    <property type="match status" value="1"/>
</dbReference>
<evidence type="ECO:0000313" key="9">
    <source>
        <dbReference type="Proteomes" id="UP000197068"/>
    </source>
</evidence>
<dbReference type="Pfam" id="PF03567">
    <property type="entry name" value="Sulfotransfer_2"/>
    <property type="match status" value="1"/>
</dbReference>
<evidence type="ECO:0000256" key="5">
    <source>
        <dbReference type="ARBA" id="ARBA00023034"/>
    </source>
</evidence>
<dbReference type="PANTHER" id="PTHR12137">
    <property type="entry name" value="CARBOHYDRATE SULFOTRANSFERASE"/>
    <property type="match status" value="1"/>
</dbReference>
<proteinExistence type="predicted"/>
<keyword evidence="4" id="KW-1133">Transmembrane helix</keyword>
<reference evidence="8 9" key="1">
    <citation type="submission" date="2017-06" db="EMBL/GenBank/DDBJ databases">
        <title>Whole Genome Sequences of Colwellia marinimaniae MTCD1.</title>
        <authorList>
            <person name="Kusumoto H."/>
            <person name="Inoue M."/>
            <person name="Tanikawa K."/>
            <person name="Maeji H."/>
            <person name="Cameron J.H."/>
            <person name="Bartlett D.H."/>
        </authorList>
    </citation>
    <scope>NUCLEOTIDE SEQUENCE [LARGE SCALE GENOMIC DNA]</scope>
    <source>
        <strain evidence="8 9">MTCD1</strain>
    </source>
</reference>
<organism evidence="8 9">
    <name type="scientific">Colwellia marinimaniae</name>
    <dbReference type="NCBI Taxonomy" id="1513592"/>
    <lineage>
        <taxon>Bacteria</taxon>
        <taxon>Pseudomonadati</taxon>
        <taxon>Pseudomonadota</taxon>
        <taxon>Gammaproteobacteria</taxon>
        <taxon>Alteromonadales</taxon>
        <taxon>Colwelliaceae</taxon>
        <taxon>Colwellia</taxon>
    </lineage>
</organism>
<dbReference type="RefSeq" id="WP_057179530.1">
    <property type="nucleotide sequence ID" value="NZ_BDQM01000008.1"/>
</dbReference>
<evidence type="ECO:0000256" key="3">
    <source>
        <dbReference type="ARBA" id="ARBA00022692"/>
    </source>
</evidence>
<evidence type="ECO:0000256" key="6">
    <source>
        <dbReference type="ARBA" id="ARBA00023136"/>
    </source>
</evidence>
<dbReference type="InterPro" id="IPR018011">
    <property type="entry name" value="Carb_sulfotrans_8-10"/>
</dbReference>
<evidence type="ECO:0000256" key="2">
    <source>
        <dbReference type="ARBA" id="ARBA00022679"/>
    </source>
</evidence>
<comment type="subcellular location">
    <subcellularLocation>
        <location evidence="1">Golgi apparatus membrane</location>
        <topology evidence="1">Single-pass type II membrane protein</topology>
    </subcellularLocation>
</comment>
<dbReference type="PANTHER" id="PTHR12137:SF54">
    <property type="entry name" value="CARBOHYDRATE SULFOTRANSFERASE"/>
    <property type="match status" value="1"/>
</dbReference>
<evidence type="ECO:0000313" key="8">
    <source>
        <dbReference type="EMBL" id="GAW95730.1"/>
    </source>
</evidence>
<evidence type="ECO:0008006" key="10">
    <source>
        <dbReference type="Google" id="ProtNLM"/>
    </source>
</evidence>
<gene>
    <name evidence="8" type="ORF">MTCD1_01333</name>
</gene>
<keyword evidence="2" id="KW-0808">Transferase</keyword>